<comment type="caution">
    <text evidence="1">The sequence shown here is derived from an EMBL/GenBank/DDBJ whole genome shotgun (WGS) entry which is preliminary data.</text>
</comment>
<proteinExistence type="predicted"/>
<dbReference type="EMBL" id="JABSTQ010011355">
    <property type="protein sequence ID" value="KAG0412362.1"/>
    <property type="molecule type" value="Genomic_DNA"/>
</dbReference>
<keyword evidence="2" id="KW-1185">Reference proteome</keyword>
<gene>
    <name evidence="1" type="ORF">HPB47_010502</name>
</gene>
<reference evidence="1 2" key="1">
    <citation type="journal article" date="2020" name="Cell">
        <title>Large-Scale Comparative Analyses of Tick Genomes Elucidate Their Genetic Diversity and Vector Capacities.</title>
        <authorList>
            <consortium name="Tick Genome and Microbiome Consortium (TIGMIC)"/>
            <person name="Jia N."/>
            <person name="Wang J."/>
            <person name="Shi W."/>
            <person name="Du L."/>
            <person name="Sun Y."/>
            <person name="Zhan W."/>
            <person name="Jiang J.F."/>
            <person name="Wang Q."/>
            <person name="Zhang B."/>
            <person name="Ji P."/>
            <person name="Bell-Sakyi L."/>
            <person name="Cui X.M."/>
            <person name="Yuan T.T."/>
            <person name="Jiang B.G."/>
            <person name="Yang W.F."/>
            <person name="Lam T.T."/>
            <person name="Chang Q.C."/>
            <person name="Ding S.J."/>
            <person name="Wang X.J."/>
            <person name="Zhu J.G."/>
            <person name="Ruan X.D."/>
            <person name="Zhao L."/>
            <person name="Wei J.T."/>
            <person name="Ye R.Z."/>
            <person name="Que T.C."/>
            <person name="Du C.H."/>
            <person name="Zhou Y.H."/>
            <person name="Cheng J.X."/>
            <person name="Dai P.F."/>
            <person name="Guo W.B."/>
            <person name="Han X.H."/>
            <person name="Huang E.J."/>
            <person name="Li L.F."/>
            <person name="Wei W."/>
            <person name="Gao Y.C."/>
            <person name="Liu J.Z."/>
            <person name="Shao H.Z."/>
            <person name="Wang X."/>
            <person name="Wang C.C."/>
            <person name="Yang T.C."/>
            <person name="Huo Q.B."/>
            <person name="Li W."/>
            <person name="Chen H.Y."/>
            <person name="Chen S.E."/>
            <person name="Zhou L.G."/>
            <person name="Ni X.B."/>
            <person name="Tian J.H."/>
            <person name="Sheng Y."/>
            <person name="Liu T."/>
            <person name="Pan Y.S."/>
            <person name="Xia L.Y."/>
            <person name="Li J."/>
            <person name="Zhao F."/>
            <person name="Cao W.C."/>
        </authorList>
    </citation>
    <scope>NUCLEOTIDE SEQUENCE [LARGE SCALE GENOMIC DNA]</scope>
    <source>
        <strain evidence="1">Iper-2018</strain>
    </source>
</reference>
<sequence length="330" mass="36714">MKVCYAVELMSHKTACAIEELVKENVISSQALSTSWIFRTVNKWFDLMCSRHPGMAFSLAKPEKHDEAVAVLEFFMDMFQRVKIGDGVWKPVQTGVLFSTSSILALQKTLLHEDNDTFVLTSRFTKDSLKNLFSVVRGKSPIPTPYQCKVALRIISVSQYLKAPAHSSYSIDDGAFFLADYRSSVPQVVQEMVAGTGKADPDEDLVMPSTEKSAFVYMSGYLAASVLKNIVSCSDCRSATVDPGNNDKAVGFTLSKCLKKGALTVPSKKLVSLYHVCETVFRRNEDVLHEARGCADKLVEKIAKAATAVHFPDCHPMKRHLIRRFVVMRI</sequence>
<name>A0AC60NZ59_IXOPE</name>
<protein>
    <submittedName>
        <fullName evidence="1">Uncharacterized protein</fullName>
    </submittedName>
</protein>
<dbReference type="Proteomes" id="UP000805193">
    <property type="component" value="Unassembled WGS sequence"/>
</dbReference>
<evidence type="ECO:0000313" key="1">
    <source>
        <dbReference type="EMBL" id="KAG0412362.1"/>
    </source>
</evidence>
<accession>A0AC60NZ59</accession>
<evidence type="ECO:0000313" key="2">
    <source>
        <dbReference type="Proteomes" id="UP000805193"/>
    </source>
</evidence>
<organism evidence="1 2">
    <name type="scientific">Ixodes persulcatus</name>
    <name type="common">Taiga tick</name>
    <dbReference type="NCBI Taxonomy" id="34615"/>
    <lineage>
        <taxon>Eukaryota</taxon>
        <taxon>Metazoa</taxon>
        <taxon>Ecdysozoa</taxon>
        <taxon>Arthropoda</taxon>
        <taxon>Chelicerata</taxon>
        <taxon>Arachnida</taxon>
        <taxon>Acari</taxon>
        <taxon>Parasitiformes</taxon>
        <taxon>Ixodida</taxon>
        <taxon>Ixodoidea</taxon>
        <taxon>Ixodidae</taxon>
        <taxon>Ixodinae</taxon>
        <taxon>Ixodes</taxon>
    </lineage>
</organism>